<dbReference type="InterPro" id="IPR015422">
    <property type="entry name" value="PyrdxlP-dep_Trfase_small"/>
</dbReference>
<evidence type="ECO:0000256" key="1">
    <source>
        <dbReference type="ARBA" id="ARBA00022576"/>
    </source>
</evidence>
<feature type="binding site" evidence="5">
    <location>
        <position position="272"/>
    </location>
    <ligand>
        <name>N(2)-acetyl-L-ornithine</name>
        <dbReference type="ChEBI" id="CHEBI:57805"/>
    </ligand>
</feature>
<comment type="subcellular location">
    <subcellularLocation>
        <location evidence="5">Cytoplasm</location>
    </subcellularLocation>
</comment>
<dbReference type="PIRSF" id="PIRSF000521">
    <property type="entry name" value="Transaminase_4ab_Lys_Orn"/>
    <property type="match status" value="1"/>
</dbReference>
<comment type="subunit">
    <text evidence="5">Homodimer.</text>
</comment>
<proteinExistence type="inferred from homology"/>
<dbReference type="PANTHER" id="PTHR11986">
    <property type="entry name" value="AMINOTRANSFERASE CLASS III"/>
    <property type="match status" value="1"/>
</dbReference>
<dbReference type="GO" id="GO:0008483">
    <property type="term" value="F:transaminase activity"/>
    <property type="evidence" value="ECO:0007669"/>
    <property type="project" value="UniProtKB-KW"/>
</dbReference>
<feature type="binding site" evidence="5">
    <location>
        <begin position="215"/>
        <end position="218"/>
    </location>
    <ligand>
        <name>pyridoxal 5'-phosphate</name>
        <dbReference type="ChEBI" id="CHEBI:597326"/>
    </ligand>
</feature>
<dbReference type="InterPro" id="IPR050103">
    <property type="entry name" value="Class-III_PLP-dep_AT"/>
</dbReference>
<dbReference type="HAMAP" id="MF_01107">
    <property type="entry name" value="ArgD_aminotrans_3"/>
    <property type="match status" value="1"/>
</dbReference>
<dbReference type="Proteomes" id="UP001562065">
    <property type="component" value="Unassembled WGS sequence"/>
</dbReference>
<name>A0ABV4AJ67_9GAMM</name>
<comment type="cofactor">
    <cofactor evidence="5">
        <name>pyridoxal 5'-phosphate</name>
        <dbReference type="ChEBI" id="CHEBI:597326"/>
    </cofactor>
    <text evidence="5">Binds 1 pyridoxal phosphate per subunit.</text>
</comment>
<dbReference type="InterPro" id="IPR015421">
    <property type="entry name" value="PyrdxlP-dep_Trfase_major"/>
</dbReference>
<feature type="binding site" evidence="5">
    <location>
        <begin position="97"/>
        <end position="98"/>
    </location>
    <ligand>
        <name>pyridoxal 5'-phosphate</name>
        <dbReference type="ChEBI" id="CHEBI:597326"/>
    </ligand>
</feature>
<dbReference type="NCBIfam" id="TIGR00707">
    <property type="entry name" value="argD"/>
    <property type="match status" value="1"/>
</dbReference>
<evidence type="ECO:0000256" key="5">
    <source>
        <dbReference type="HAMAP-Rule" id="MF_01107"/>
    </source>
</evidence>
<keyword evidence="5" id="KW-0055">Arginine biosynthesis</keyword>
<dbReference type="InterPro" id="IPR049704">
    <property type="entry name" value="Aminotrans_3_PPA_site"/>
</dbReference>
<comment type="caution">
    <text evidence="6">The sequence shown here is derived from an EMBL/GenBank/DDBJ whole genome shotgun (WGS) entry which is preliminary data.</text>
</comment>
<evidence type="ECO:0000256" key="3">
    <source>
        <dbReference type="ARBA" id="ARBA00022679"/>
    </source>
</evidence>
<keyword evidence="7" id="KW-1185">Reference proteome</keyword>
<evidence type="ECO:0000256" key="2">
    <source>
        <dbReference type="ARBA" id="ARBA00022605"/>
    </source>
</evidence>
<dbReference type="NCBIfam" id="NF002325">
    <property type="entry name" value="PRK01278.1"/>
    <property type="match status" value="1"/>
</dbReference>
<reference evidence="6 7" key="1">
    <citation type="submission" date="2024-07" db="EMBL/GenBank/DDBJ databases">
        <authorList>
            <person name="Ren Q."/>
        </authorList>
    </citation>
    <scope>NUCLEOTIDE SEQUENCE [LARGE SCALE GENOMIC DNA]</scope>
    <source>
        <strain evidence="6 7">REN37</strain>
    </source>
</reference>
<gene>
    <name evidence="5" type="primary">argD</name>
    <name evidence="6" type="ORF">AB5I84_10045</name>
</gene>
<keyword evidence="3 5" id="KW-0808">Transferase</keyword>
<dbReference type="InterPro" id="IPR004636">
    <property type="entry name" value="AcOrn/SuccOrn_fam"/>
</dbReference>
<comment type="similarity">
    <text evidence="5">Belongs to the class-III pyridoxal-phosphate-dependent aminotransferase family. ArgD subfamily.</text>
</comment>
<dbReference type="RefSeq" id="WP_369455721.1">
    <property type="nucleotide sequence ID" value="NZ_JBGCUO010000001.1"/>
</dbReference>
<dbReference type="SUPFAM" id="SSF53383">
    <property type="entry name" value="PLP-dependent transferases"/>
    <property type="match status" value="1"/>
</dbReference>
<feature type="binding site" evidence="5">
    <location>
        <position position="273"/>
    </location>
    <ligand>
        <name>pyridoxal 5'-phosphate</name>
        <dbReference type="ChEBI" id="CHEBI:597326"/>
    </ligand>
</feature>
<evidence type="ECO:0000313" key="7">
    <source>
        <dbReference type="Proteomes" id="UP001562065"/>
    </source>
</evidence>
<organism evidence="6 7">
    <name type="scientific">Isoalcanivorax beigongshangi</name>
    <dbReference type="NCBI Taxonomy" id="3238810"/>
    <lineage>
        <taxon>Bacteria</taxon>
        <taxon>Pseudomonadati</taxon>
        <taxon>Pseudomonadota</taxon>
        <taxon>Gammaproteobacteria</taxon>
        <taxon>Oceanospirillales</taxon>
        <taxon>Alcanivoracaceae</taxon>
        <taxon>Isoalcanivorax</taxon>
    </lineage>
</organism>
<keyword evidence="5" id="KW-0963">Cytoplasm</keyword>
<keyword evidence="2 5" id="KW-0028">Amino-acid biosynthesis</keyword>
<comment type="catalytic activity">
    <reaction evidence="5">
        <text>N(2)-acetyl-L-ornithine + 2-oxoglutarate = N-acetyl-L-glutamate 5-semialdehyde + L-glutamate</text>
        <dbReference type="Rhea" id="RHEA:18049"/>
        <dbReference type="ChEBI" id="CHEBI:16810"/>
        <dbReference type="ChEBI" id="CHEBI:29123"/>
        <dbReference type="ChEBI" id="CHEBI:29985"/>
        <dbReference type="ChEBI" id="CHEBI:57805"/>
        <dbReference type="EC" id="2.6.1.11"/>
    </reaction>
</comment>
<sequence length="393" mass="41956">MNETYLIPTYARQPVTFDRGEGVWLYDTDHNAYLDAISGIGVCNLGHCHPAVTATLARQAETLVHTSNLYRIDTQEKLSQRLCALTGMDKVFFCNSGAEANEAALKLARLYGHSKQVACPTVVVLDNAFHGRTLFTLSATANPKAREGFDPMVSGFIRVPWNDLDAIRALGDNPDIVAVLVEPIQGEGGVHVPAADYLPGLRQLCDQFGWLLMLDEVQTGNGRTGDYFFYLGADVRPDVLTTAKGLGNGFPIGACLVSGTATDLMGPGSHGTTYGGNPLGCAVALTVLDEMTKVLPAVNDRGARLVAGLGAALADLGERVVNLRAKGLMVGIELDRDCGAIVQLARERGLLVNVTAGRVVRLLPPLVISEQEVDTLVARLSAAIHAFYQQEAA</sequence>
<dbReference type="EMBL" id="JBGCUO010000001">
    <property type="protein sequence ID" value="MEY1662487.1"/>
    <property type="molecule type" value="Genomic_DNA"/>
</dbReference>
<dbReference type="Gene3D" id="3.40.640.10">
    <property type="entry name" value="Type I PLP-dependent aspartate aminotransferase-like (Major domain)"/>
    <property type="match status" value="1"/>
</dbReference>
<protein>
    <recommendedName>
        <fullName evidence="5">Acetylornithine aminotransferase</fullName>
        <shortName evidence="5">ACOAT</shortName>
        <ecNumber evidence="5">2.6.1.11</ecNumber>
    </recommendedName>
</protein>
<comment type="pathway">
    <text evidence="5">Amino-acid biosynthesis; L-arginine biosynthesis; N(2)-acetyl-L-ornithine from L-glutamate: step 4/4.</text>
</comment>
<feature type="binding site" evidence="5">
    <location>
        <position position="132"/>
    </location>
    <ligand>
        <name>N(2)-acetyl-L-ornithine</name>
        <dbReference type="ChEBI" id="CHEBI:57805"/>
    </ligand>
</feature>
<keyword evidence="4 5" id="KW-0663">Pyridoxal phosphate</keyword>
<dbReference type="Gene3D" id="3.90.1150.10">
    <property type="entry name" value="Aspartate Aminotransferase, domain 1"/>
    <property type="match status" value="1"/>
</dbReference>
<dbReference type="InterPro" id="IPR015424">
    <property type="entry name" value="PyrdxlP-dep_Trfase"/>
</dbReference>
<dbReference type="InterPro" id="IPR005814">
    <property type="entry name" value="Aminotrans_3"/>
</dbReference>
<dbReference type="Pfam" id="PF00202">
    <property type="entry name" value="Aminotran_3"/>
    <property type="match status" value="1"/>
</dbReference>
<dbReference type="CDD" id="cd00610">
    <property type="entry name" value="OAT_like"/>
    <property type="match status" value="1"/>
</dbReference>
<evidence type="ECO:0000256" key="4">
    <source>
        <dbReference type="ARBA" id="ARBA00022898"/>
    </source>
</evidence>
<feature type="binding site" evidence="5">
    <location>
        <position position="129"/>
    </location>
    <ligand>
        <name>pyridoxal 5'-phosphate</name>
        <dbReference type="ChEBI" id="CHEBI:597326"/>
    </ligand>
</feature>
<dbReference type="PANTHER" id="PTHR11986:SF79">
    <property type="entry name" value="ACETYLORNITHINE AMINOTRANSFERASE, MITOCHONDRIAL"/>
    <property type="match status" value="1"/>
</dbReference>
<comment type="miscellaneous">
    <text evidence="5">May also have succinyldiaminopimelate aminotransferase activity, thus carrying out the corresponding step in lysine biosynthesis.</text>
</comment>
<keyword evidence="1 5" id="KW-0032">Aminotransferase</keyword>
<accession>A0ABV4AJ67</accession>
<evidence type="ECO:0000313" key="6">
    <source>
        <dbReference type="EMBL" id="MEY1662487.1"/>
    </source>
</evidence>
<dbReference type="PROSITE" id="PS00600">
    <property type="entry name" value="AA_TRANSFER_CLASS_3"/>
    <property type="match status" value="1"/>
</dbReference>
<feature type="modified residue" description="N6-(pyridoxal phosphate)lysine" evidence="5">
    <location>
        <position position="244"/>
    </location>
</feature>
<dbReference type="EC" id="2.6.1.11" evidence="5"/>